<evidence type="ECO:0000313" key="2">
    <source>
        <dbReference type="Proteomes" id="UP001162001"/>
    </source>
</evidence>
<reference evidence="1 2" key="1">
    <citation type="submission" date="2020-04" db="EMBL/GenBank/DDBJ databases">
        <title>Advantages and limits of metagenomic assembly and binning of a giant virus.</title>
        <authorList>
            <person name="Schulz F."/>
            <person name="Andreani J."/>
            <person name="Francis R."/>
            <person name="Boudjemaa H."/>
            <person name="Bou Khalil J.Y."/>
            <person name="Lee J."/>
            <person name="La Scola B."/>
            <person name="Woyke T."/>
        </authorList>
    </citation>
    <scope>NUCLEOTIDE SEQUENCE [LARGE SCALE GENOMIC DNA]</scope>
    <source>
        <strain evidence="1 2">FV1/VV64</strain>
    </source>
</reference>
<name>A0A7D3QVD4_9VIRU</name>
<protein>
    <submittedName>
        <fullName evidence="1">Uncharacterized protein</fullName>
    </submittedName>
</protein>
<dbReference type="Proteomes" id="UP001162001">
    <property type="component" value="Segment"/>
</dbReference>
<organism evidence="1 2">
    <name type="scientific">Fadolivirus FV1/VV64</name>
    <dbReference type="NCBI Taxonomy" id="3070911"/>
    <lineage>
        <taxon>Viruses</taxon>
        <taxon>Varidnaviria</taxon>
        <taxon>Bamfordvirae</taxon>
        <taxon>Nucleocytoviricota</taxon>
        <taxon>Megaviricetes</taxon>
        <taxon>Imitervirales</taxon>
        <taxon>Mimiviridae</taxon>
        <taxon>Klosneuvirinae</taxon>
        <taxon>Fadolivirus</taxon>
        <taxon>Fadolivirus algeromassiliense</taxon>
    </lineage>
</organism>
<sequence>MNKKFHDEYMKSKGNYLKYKNKPNNIMTGGYFDIKQPFDYSIINTLNNHLTTDSIHLLNELYKIITPYNQLLEKQIKPFDGQVIDLIDIMNDKIEKVKSKPITKFNRMIPNIMKNINLNEFKRVESKGNIEINNFLDKEIRKFKETNQDNNEEVFLPAGFIGSGIIEDFKNNPNKLSRYTEYESDGTKITIFNRVGRDNTELINNIHLYTKIIKKTANHLNLTFSTPNIILLLSNAKKTFELNNGVFTIDNVNSAEYAPFNNQLSIYRKEEFLKLLLHELSHRAVLERNIDDLVTKQWSKCWAVERNGSLLLRETIVETFAQFMNICILSYICNNKFKETFNILWKMELLFGLYQTAKILYMSGINSNKEFTSNQTSNKVRAMTSVVEYHIFKTILMLNFNEFYLYYTTDMGKLLDLIYDFSVNNESYNKIVDGLIEDFKNADQESTLYRTGRMSIIERNILD</sequence>
<proteinExistence type="predicted"/>
<keyword evidence="2" id="KW-1185">Reference proteome</keyword>
<accession>A0A7D3QVD4</accession>
<gene>
    <name evidence="1" type="ORF">Fadolivirus_1_1365</name>
</gene>
<evidence type="ECO:0000313" key="1">
    <source>
        <dbReference type="EMBL" id="QKF94823.1"/>
    </source>
</evidence>
<dbReference type="EMBL" id="MT418680">
    <property type="protein sequence ID" value="QKF94823.1"/>
    <property type="molecule type" value="Genomic_DNA"/>
</dbReference>